<keyword evidence="3" id="KW-1185">Reference proteome</keyword>
<name>A0ABW3X4L0_9HYPH</name>
<evidence type="ECO:0000256" key="1">
    <source>
        <dbReference type="SAM" id="MobiDB-lite"/>
    </source>
</evidence>
<dbReference type="RefSeq" id="WP_238207709.1">
    <property type="nucleotide sequence ID" value="NZ_JBHTND010000043.1"/>
</dbReference>
<dbReference type="Proteomes" id="UP001597176">
    <property type="component" value="Unassembled WGS sequence"/>
</dbReference>
<comment type="caution">
    <text evidence="2">The sequence shown here is derived from an EMBL/GenBank/DDBJ whole genome shotgun (WGS) entry which is preliminary data.</text>
</comment>
<accession>A0ABW3X4L0</accession>
<reference evidence="3" key="1">
    <citation type="journal article" date="2019" name="Int. J. Syst. Evol. Microbiol.">
        <title>The Global Catalogue of Microorganisms (GCM) 10K type strain sequencing project: providing services to taxonomists for standard genome sequencing and annotation.</title>
        <authorList>
            <consortium name="The Broad Institute Genomics Platform"/>
            <consortium name="The Broad Institute Genome Sequencing Center for Infectious Disease"/>
            <person name="Wu L."/>
            <person name="Ma J."/>
        </authorList>
    </citation>
    <scope>NUCLEOTIDE SEQUENCE [LARGE SCALE GENOMIC DNA]</scope>
    <source>
        <strain evidence="3">CCUG 56108</strain>
    </source>
</reference>
<proteinExistence type="predicted"/>
<evidence type="ECO:0000313" key="2">
    <source>
        <dbReference type="EMBL" id="MFD1303901.1"/>
    </source>
</evidence>
<dbReference type="EMBL" id="JBHTND010000043">
    <property type="protein sequence ID" value="MFD1303901.1"/>
    <property type="molecule type" value="Genomic_DNA"/>
</dbReference>
<gene>
    <name evidence="2" type="ORF">ACFQ4G_20245</name>
</gene>
<organism evidence="2 3">
    <name type="scientific">Methylobacterium marchantiae</name>
    <dbReference type="NCBI Taxonomy" id="600331"/>
    <lineage>
        <taxon>Bacteria</taxon>
        <taxon>Pseudomonadati</taxon>
        <taxon>Pseudomonadota</taxon>
        <taxon>Alphaproteobacteria</taxon>
        <taxon>Hyphomicrobiales</taxon>
        <taxon>Methylobacteriaceae</taxon>
        <taxon>Methylobacterium</taxon>
    </lineage>
</organism>
<evidence type="ECO:0000313" key="3">
    <source>
        <dbReference type="Proteomes" id="UP001597176"/>
    </source>
</evidence>
<sequence length="86" mass="9831">MPQTALWRPMTTAPQIVDRIWLHHLTLGAILAEGRSGRWYSPSRSHQVWRWYRETGDDALDPFTGWRPFDGEGDPDAAAQSRKSPA</sequence>
<feature type="region of interest" description="Disordered" evidence="1">
    <location>
        <begin position="63"/>
        <end position="86"/>
    </location>
</feature>
<protein>
    <submittedName>
        <fullName evidence="2">Uncharacterized protein</fullName>
    </submittedName>
</protein>